<accession>A0A068SAR2</accession>
<evidence type="ECO:0000313" key="2">
    <source>
        <dbReference type="Proteomes" id="UP000027586"/>
    </source>
</evidence>
<dbReference type="Proteomes" id="UP000027586">
    <property type="component" value="Unassembled WGS sequence"/>
</dbReference>
<dbReference type="InterPro" id="IPR029071">
    <property type="entry name" value="Ubiquitin-like_domsf"/>
</dbReference>
<proteinExistence type="predicted"/>
<reference evidence="1" key="1">
    <citation type="submission" date="2013-08" db="EMBL/GenBank/DDBJ databases">
        <title>Gene expansion shapes genome architecture in the human pathogen Lichtheimia corymbifera: an evolutionary genomics analysis in the ancient terrestrial Mucorales (Mucoromycotina).</title>
        <authorList>
            <person name="Schwartze V.U."/>
            <person name="Winter S."/>
            <person name="Shelest E."/>
            <person name="Marcet-Houben M."/>
            <person name="Horn F."/>
            <person name="Wehner S."/>
            <person name="Hoffmann K."/>
            <person name="Riege K."/>
            <person name="Sammeth M."/>
            <person name="Nowrousian M."/>
            <person name="Valiante V."/>
            <person name="Linde J."/>
            <person name="Jacobsen I.D."/>
            <person name="Marz M."/>
            <person name="Brakhage A.A."/>
            <person name="Gabaldon T."/>
            <person name="Bocker S."/>
            <person name="Voigt K."/>
        </authorList>
    </citation>
    <scope>NUCLEOTIDE SEQUENCE [LARGE SCALE GENOMIC DNA]</scope>
    <source>
        <strain evidence="1">FSU 9682</strain>
    </source>
</reference>
<sequence length="136" mass="15419">MTSTADILLAPFPGKTISVPYLGYEPVNLLIERAKHLLSPKYLIERETIYFNGIGIRDRKATIDECKVYGDVVTMDFVGCPVPPKRRQSPGKNPINILVKTLIGQQYELFMHESSTLDDLKWKIKMELESTMMISG</sequence>
<dbReference type="SUPFAM" id="SSF54236">
    <property type="entry name" value="Ubiquitin-like"/>
    <property type="match status" value="1"/>
</dbReference>
<gene>
    <name evidence="1" type="ORF">LCOR_09224.1</name>
</gene>
<evidence type="ECO:0000313" key="1">
    <source>
        <dbReference type="EMBL" id="CDH58361.1"/>
    </source>
</evidence>
<name>A0A068SAR2_9FUNG</name>
<dbReference type="EMBL" id="CBTN010000056">
    <property type="protein sequence ID" value="CDH58361.1"/>
    <property type="molecule type" value="Genomic_DNA"/>
</dbReference>
<keyword evidence="2" id="KW-1185">Reference proteome</keyword>
<dbReference type="AlphaFoldDB" id="A0A068SAR2"/>
<evidence type="ECO:0008006" key="3">
    <source>
        <dbReference type="Google" id="ProtNLM"/>
    </source>
</evidence>
<comment type="caution">
    <text evidence="1">The sequence shown here is derived from an EMBL/GenBank/DDBJ whole genome shotgun (WGS) entry which is preliminary data.</text>
</comment>
<dbReference type="VEuPathDB" id="FungiDB:LCOR_09224.1"/>
<organism evidence="1 2">
    <name type="scientific">Lichtheimia corymbifera JMRC:FSU:9682</name>
    <dbReference type="NCBI Taxonomy" id="1263082"/>
    <lineage>
        <taxon>Eukaryota</taxon>
        <taxon>Fungi</taxon>
        <taxon>Fungi incertae sedis</taxon>
        <taxon>Mucoromycota</taxon>
        <taxon>Mucoromycotina</taxon>
        <taxon>Mucoromycetes</taxon>
        <taxon>Mucorales</taxon>
        <taxon>Lichtheimiaceae</taxon>
        <taxon>Lichtheimia</taxon>
    </lineage>
</organism>
<protein>
    <recommendedName>
        <fullName evidence="3">Ubiquitin-like domain-containing protein</fullName>
    </recommendedName>
</protein>